<dbReference type="KEGG" id="shm:Shewmr7_3837"/>
<name>Q0HPZ1_SHESR</name>
<feature type="domain" description="Cytochrome c-type protein NrfB-like" evidence="3">
    <location>
        <begin position="60"/>
        <end position="148"/>
    </location>
</feature>
<dbReference type="AlphaFoldDB" id="Q0HPZ1"/>
<proteinExistence type="predicted"/>
<feature type="chain" id="PRO_5004173316" evidence="2">
    <location>
        <begin position="26"/>
        <end position="154"/>
    </location>
</feature>
<sequence>MSTRQWLWSLRLGVVAVLLSFSATSAEPARQINNDACMKCHKRNGQMLGHHGQDAMKMTCSSCHGEKGDHPKKPNDLVVFGLNEASETTVQLQACQKCHRPAKLSSQEWTHNVHAQKVACAACHKLHSPTEPMADMTPKVRSELCRNCHTGQQE</sequence>
<dbReference type="EMBL" id="CP000444">
    <property type="protein sequence ID" value="ABI44814.1"/>
    <property type="molecule type" value="Genomic_DNA"/>
</dbReference>
<evidence type="ECO:0000256" key="2">
    <source>
        <dbReference type="SAM" id="SignalP"/>
    </source>
</evidence>
<dbReference type="PANTHER" id="PTHR35038:SF5">
    <property type="entry name" value="CYTOCHROME C-TYPE PROTEIN NRFB"/>
    <property type="match status" value="1"/>
</dbReference>
<accession>Q0HPZ1</accession>
<dbReference type="InterPro" id="IPR053875">
    <property type="entry name" value="Cytochrom_c_NrfB-like_dom"/>
</dbReference>
<evidence type="ECO:0000313" key="4">
    <source>
        <dbReference type="EMBL" id="ABI44814.1"/>
    </source>
</evidence>
<keyword evidence="1 2" id="KW-0732">Signal</keyword>
<dbReference type="Pfam" id="PF22678">
    <property type="entry name" value="Cytochrom_c_NrfB-like"/>
    <property type="match status" value="1"/>
</dbReference>
<dbReference type="Gene3D" id="1.10.1130.10">
    <property type="entry name" value="Flavocytochrome C3, Chain A"/>
    <property type="match status" value="1"/>
</dbReference>
<evidence type="ECO:0000259" key="3">
    <source>
        <dbReference type="Pfam" id="PF22678"/>
    </source>
</evidence>
<dbReference type="SUPFAM" id="SSF48695">
    <property type="entry name" value="Multiheme cytochromes"/>
    <property type="match status" value="1"/>
</dbReference>
<evidence type="ECO:0000256" key="1">
    <source>
        <dbReference type="ARBA" id="ARBA00022729"/>
    </source>
</evidence>
<reference evidence="4" key="1">
    <citation type="submission" date="2006-08" db="EMBL/GenBank/DDBJ databases">
        <title>Complete sequence of Chromosome1 of Shewanella sp. MR-7.</title>
        <authorList>
            <consortium name="US DOE Joint Genome Institute"/>
            <person name="Copeland A."/>
            <person name="Lucas S."/>
            <person name="Lapidus A."/>
            <person name="Barry K."/>
            <person name="Detter J.C."/>
            <person name="Glavina del Rio T."/>
            <person name="Hammon N."/>
            <person name="Israni S."/>
            <person name="Dalin E."/>
            <person name="Tice H."/>
            <person name="Pitluck S."/>
            <person name="Kiss H."/>
            <person name="Brettin T."/>
            <person name="Bruce D."/>
            <person name="Han C."/>
            <person name="Tapia R."/>
            <person name="Gilna P."/>
            <person name="Schmutz J."/>
            <person name="Larimer F."/>
            <person name="Land M."/>
            <person name="Hauser L."/>
            <person name="Kyrpides N."/>
            <person name="Mikhailova N."/>
            <person name="Nealson K."/>
            <person name="Konstantinidis K."/>
            <person name="Klappenbach J."/>
            <person name="Tiedje J."/>
            <person name="Richardson P."/>
        </authorList>
    </citation>
    <scope>NUCLEOTIDE SEQUENCE</scope>
    <source>
        <strain evidence="4">MR-7</strain>
    </source>
</reference>
<dbReference type="InterPro" id="IPR051829">
    <property type="entry name" value="Multiheme_Cytochr_ET"/>
</dbReference>
<dbReference type="InterPro" id="IPR036280">
    <property type="entry name" value="Multihaem_cyt_sf"/>
</dbReference>
<gene>
    <name evidence="4" type="ordered locus">Shewmr7_3837</name>
</gene>
<dbReference type="Gene3D" id="1.10.287.3080">
    <property type="match status" value="1"/>
</dbReference>
<dbReference type="PANTHER" id="PTHR35038">
    <property type="entry name" value="DISSIMILATORY SULFITE REDUCTASE SIRA"/>
    <property type="match status" value="1"/>
</dbReference>
<dbReference type="GO" id="GO:0016491">
    <property type="term" value="F:oxidoreductase activity"/>
    <property type="evidence" value="ECO:0007669"/>
    <property type="project" value="TreeGrafter"/>
</dbReference>
<protein>
    <submittedName>
        <fullName evidence="4">Formate-dependent nitrite reductase</fullName>
    </submittedName>
</protein>
<feature type="signal peptide" evidence="2">
    <location>
        <begin position="1"/>
        <end position="25"/>
    </location>
</feature>
<dbReference type="HOGENOM" id="CLU_104606_1_0_6"/>
<organism evidence="4">
    <name type="scientific">Shewanella sp. (strain MR-7)</name>
    <dbReference type="NCBI Taxonomy" id="60481"/>
    <lineage>
        <taxon>Bacteria</taxon>
        <taxon>Pseudomonadati</taxon>
        <taxon>Pseudomonadota</taxon>
        <taxon>Gammaproteobacteria</taxon>
        <taxon>Alteromonadales</taxon>
        <taxon>Shewanellaceae</taxon>
        <taxon>Shewanella</taxon>
    </lineage>
</organism>